<organism evidence="1">
    <name type="scientific">Solanum chacoense</name>
    <name type="common">Chaco potato</name>
    <dbReference type="NCBI Taxonomy" id="4108"/>
    <lineage>
        <taxon>Eukaryota</taxon>
        <taxon>Viridiplantae</taxon>
        <taxon>Streptophyta</taxon>
        <taxon>Embryophyta</taxon>
        <taxon>Tracheophyta</taxon>
        <taxon>Spermatophyta</taxon>
        <taxon>Magnoliopsida</taxon>
        <taxon>eudicotyledons</taxon>
        <taxon>Gunneridae</taxon>
        <taxon>Pentapetalae</taxon>
        <taxon>asterids</taxon>
        <taxon>lamiids</taxon>
        <taxon>Solanales</taxon>
        <taxon>Solanaceae</taxon>
        <taxon>Solanoideae</taxon>
        <taxon>Solaneae</taxon>
        <taxon>Solanum</taxon>
    </lineage>
</organism>
<evidence type="ECO:0000313" key="1">
    <source>
        <dbReference type="EMBL" id="JAP14746.1"/>
    </source>
</evidence>
<dbReference type="EMBL" id="GEDG01026140">
    <property type="protein sequence ID" value="JAP14746.1"/>
    <property type="molecule type" value="Transcribed_RNA"/>
</dbReference>
<protein>
    <submittedName>
        <fullName evidence="1">Putative ovule protein</fullName>
    </submittedName>
</protein>
<accession>A0A0V0H3Q2</accession>
<proteinExistence type="predicted"/>
<sequence length="62" mass="7052">MIIGKRYLSLPCNFGICLRRRLRLQLIASTGSIQFLSSSTARSHRSLNICSSYIDCRRICTT</sequence>
<reference evidence="1" key="1">
    <citation type="submission" date="2015-12" db="EMBL/GenBank/DDBJ databases">
        <title>Gene expression during late stages of embryo sac development: a critical building block for successful pollen-pistil interactions.</title>
        <authorList>
            <person name="Liu Y."/>
            <person name="Joly V."/>
            <person name="Sabar M."/>
            <person name="Matton D.P."/>
        </authorList>
    </citation>
    <scope>NUCLEOTIDE SEQUENCE</scope>
</reference>
<name>A0A0V0H3Q2_SOLCH</name>
<dbReference type="AlphaFoldDB" id="A0A0V0H3Q2"/>